<evidence type="ECO:0000313" key="1">
    <source>
        <dbReference type="EMBL" id="HIV38470.1"/>
    </source>
</evidence>
<accession>A0A9D1PD16</accession>
<protein>
    <recommendedName>
        <fullName evidence="3">Transposase</fullName>
    </recommendedName>
</protein>
<organism evidence="1 2">
    <name type="scientific">Candidatus Blautia stercorigallinarum</name>
    <dbReference type="NCBI Taxonomy" id="2838501"/>
    <lineage>
        <taxon>Bacteria</taxon>
        <taxon>Bacillati</taxon>
        <taxon>Bacillota</taxon>
        <taxon>Clostridia</taxon>
        <taxon>Lachnospirales</taxon>
        <taxon>Lachnospiraceae</taxon>
        <taxon>Blautia</taxon>
    </lineage>
</organism>
<dbReference type="Proteomes" id="UP000886814">
    <property type="component" value="Unassembled WGS sequence"/>
</dbReference>
<reference evidence="1" key="1">
    <citation type="journal article" date="2021" name="PeerJ">
        <title>Extensive microbial diversity within the chicken gut microbiome revealed by metagenomics and culture.</title>
        <authorList>
            <person name="Gilroy R."/>
            <person name="Ravi A."/>
            <person name="Getino M."/>
            <person name="Pursley I."/>
            <person name="Horton D.L."/>
            <person name="Alikhan N.F."/>
            <person name="Baker D."/>
            <person name="Gharbi K."/>
            <person name="Hall N."/>
            <person name="Watson M."/>
            <person name="Adriaenssens E.M."/>
            <person name="Foster-Nyarko E."/>
            <person name="Jarju S."/>
            <person name="Secka A."/>
            <person name="Antonio M."/>
            <person name="Oren A."/>
            <person name="Chaudhuri R.R."/>
            <person name="La Ragione R."/>
            <person name="Hildebrand F."/>
            <person name="Pallen M.J."/>
        </authorList>
    </citation>
    <scope>NUCLEOTIDE SEQUENCE</scope>
    <source>
        <strain evidence="1">CHK195-9823</strain>
    </source>
</reference>
<dbReference type="AlphaFoldDB" id="A0A9D1PD16"/>
<gene>
    <name evidence="1" type="ORF">H9747_05645</name>
</gene>
<comment type="caution">
    <text evidence="1">The sequence shown here is derived from an EMBL/GenBank/DDBJ whole genome shotgun (WGS) entry which is preliminary data.</text>
</comment>
<sequence>MMEVIPIEMDGNKISKTDLWADRVHSFQESGLSRKDWCQQNEIPQSTLGYWIRKIQSGTTGTESFSDPVFAKLPSEQELQFNAPAGNHSITIFLPGNIRIEVGADCPARLMTALLQALKNYA</sequence>
<name>A0A9D1PD16_9FIRM</name>
<proteinExistence type="predicted"/>
<evidence type="ECO:0008006" key="3">
    <source>
        <dbReference type="Google" id="ProtNLM"/>
    </source>
</evidence>
<reference evidence="1" key="2">
    <citation type="submission" date="2021-04" db="EMBL/GenBank/DDBJ databases">
        <authorList>
            <person name="Gilroy R."/>
        </authorList>
    </citation>
    <scope>NUCLEOTIDE SEQUENCE</scope>
    <source>
        <strain evidence="1">CHK195-9823</strain>
    </source>
</reference>
<dbReference type="NCBIfam" id="NF047593">
    <property type="entry name" value="IS66_ISAeme5_TnpA"/>
    <property type="match status" value="1"/>
</dbReference>
<evidence type="ECO:0000313" key="2">
    <source>
        <dbReference type="Proteomes" id="UP000886814"/>
    </source>
</evidence>
<dbReference type="EMBL" id="DXIQ01000032">
    <property type="protein sequence ID" value="HIV38470.1"/>
    <property type="molecule type" value="Genomic_DNA"/>
</dbReference>